<name>A0AAE0XKE6_9PEZI</name>
<protein>
    <submittedName>
        <fullName evidence="1">Uncharacterized protein</fullName>
    </submittedName>
</protein>
<organism evidence="1 2">
    <name type="scientific">Podospora appendiculata</name>
    <dbReference type="NCBI Taxonomy" id="314037"/>
    <lineage>
        <taxon>Eukaryota</taxon>
        <taxon>Fungi</taxon>
        <taxon>Dikarya</taxon>
        <taxon>Ascomycota</taxon>
        <taxon>Pezizomycotina</taxon>
        <taxon>Sordariomycetes</taxon>
        <taxon>Sordariomycetidae</taxon>
        <taxon>Sordariales</taxon>
        <taxon>Podosporaceae</taxon>
        <taxon>Podospora</taxon>
    </lineage>
</organism>
<evidence type="ECO:0000313" key="1">
    <source>
        <dbReference type="EMBL" id="KAK3695030.1"/>
    </source>
</evidence>
<reference evidence="1" key="1">
    <citation type="journal article" date="2023" name="Mol. Phylogenet. Evol.">
        <title>Genome-scale phylogeny and comparative genomics of the fungal order Sordariales.</title>
        <authorList>
            <person name="Hensen N."/>
            <person name="Bonometti L."/>
            <person name="Westerberg I."/>
            <person name="Brannstrom I.O."/>
            <person name="Guillou S."/>
            <person name="Cros-Aarteil S."/>
            <person name="Calhoun S."/>
            <person name="Haridas S."/>
            <person name="Kuo A."/>
            <person name="Mondo S."/>
            <person name="Pangilinan J."/>
            <person name="Riley R."/>
            <person name="LaButti K."/>
            <person name="Andreopoulos B."/>
            <person name="Lipzen A."/>
            <person name="Chen C."/>
            <person name="Yan M."/>
            <person name="Daum C."/>
            <person name="Ng V."/>
            <person name="Clum A."/>
            <person name="Steindorff A."/>
            <person name="Ohm R.A."/>
            <person name="Martin F."/>
            <person name="Silar P."/>
            <person name="Natvig D.O."/>
            <person name="Lalanne C."/>
            <person name="Gautier V."/>
            <person name="Ament-Velasquez S.L."/>
            <person name="Kruys A."/>
            <person name="Hutchinson M.I."/>
            <person name="Powell A.J."/>
            <person name="Barry K."/>
            <person name="Miller A.N."/>
            <person name="Grigoriev I.V."/>
            <person name="Debuchy R."/>
            <person name="Gladieux P."/>
            <person name="Hiltunen Thoren M."/>
            <person name="Johannesson H."/>
        </authorList>
    </citation>
    <scope>NUCLEOTIDE SEQUENCE</scope>
    <source>
        <strain evidence="1">CBS 314.62</strain>
    </source>
</reference>
<proteinExistence type="predicted"/>
<gene>
    <name evidence="1" type="ORF">B0T22DRAFT_90476</name>
</gene>
<accession>A0AAE0XKE6</accession>
<dbReference type="AlphaFoldDB" id="A0AAE0XKE6"/>
<dbReference type="Proteomes" id="UP001270362">
    <property type="component" value="Unassembled WGS sequence"/>
</dbReference>
<evidence type="ECO:0000313" key="2">
    <source>
        <dbReference type="Proteomes" id="UP001270362"/>
    </source>
</evidence>
<reference evidence="1" key="2">
    <citation type="submission" date="2023-06" db="EMBL/GenBank/DDBJ databases">
        <authorList>
            <consortium name="Lawrence Berkeley National Laboratory"/>
            <person name="Haridas S."/>
            <person name="Hensen N."/>
            <person name="Bonometti L."/>
            <person name="Westerberg I."/>
            <person name="Brannstrom I.O."/>
            <person name="Guillou S."/>
            <person name="Cros-Aarteil S."/>
            <person name="Calhoun S."/>
            <person name="Kuo A."/>
            <person name="Mondo S."/>
            <person name="Pangilinan J."/>
            <person name="Riley R."/>
            <person name="Labutti K."/>
            <person name="Andreopoulos B."/>
            <person name="Lipzen A."/>
            <person name="Chen C."/>
            <person name="Yanf M."/>
            <person name="Daum C."/>
            <person name="Ng V."/>
            <person name="Clum A."/>
            <person name="Steindorff A."/>
            <person name="Ohm R."/>
            <person name="Martin F."/>
            <person name="Silar P."/>
            <person name="Natvig D."/>
            <person name="Lalanne C."/>
            <person name="Gautier V."/>
            <person name="Ament-Velasquez S.L."/>
            <person name="Kruys A."/>
            <person name="Hutchinson M.I."/>
            <person name="Powell A.J."/>
            <person name="Barry K."/>
            <person name="Miller A.N."/>
            <person name="Grigoriev I.V."/>
            <person name="Debuchy R."/>
            <person name="Gladieux P."/>
            <person name="Thoren M.H."/>
            <person name="Johannesson H."/>
        </authorList>
    </citation>
    <scope>NUCLEOTIDE SEQUENCE</scope>
    <source>
        <strain evidence="1">CBS 314.62</strain>
    </source>
</reference>
<keyword evidence="2" id="KW-1185">Reference proteome</keyword>
<dbReference type="EMBL" id="JAULSO010000001">
    <property type="protein sequence ID" value="KAK3695030.1"/>
    <property type="molecule type" value="Genomic_DNA"/>
</dbReference>
<sequence>MCHGRGTGDALGPATLWCAHAYILSAGGDLHIGGHCLEGNGYVVVRTGTHQKWNWRDELWPRCLLILWASCLVPTGSPSAGALEPISLDGGHKHGRPFSAEGLDGWVPIKRPEGQLSSDFPSSDLYLSTQKPGEAVCGWFGECTHGQLGYLNNYEDLFWSYPFLPASSELKSAWLVDGPCILMACIPLIPPTNLWKSTWMS</sequence>
<comment type="caution">
    <text evidence="1">The sequence shown here is derived from an EMBL/GenBank/DDBJ whole genome shotgun (WGS) entry which is preliminary data.</text>
</comment>